<evidence type="ECO:0000313" key="5">
    <source>
        <dbReference type="EMBL" id="KAG9448404.1"/>
    </source>
</evidence>
<gene>
    <name evidence="5" type="ORF">H6P81_014532</name>
</gene>
<reference evidence="5 6" key="1">
    <citation type="submission" date="2021-07" db="EMBL/GenBank/DDBJ databases">
        <title>The Aristolochia fimbriata genome: insights into angiosperm evolution, floral development and chemical biosynthesis.</title>
        <authorList>
            <person name="Jiao Y."/>
        </authorList>
    </citation>
    <scope>NUCLEOTIDE SEQUENCE [LARGE SCALE GENOMIC DNA]</scope>
    <source>
        <strain evidence="5">IBCAS-2021</strain>
        <tissue evidence="5">Leaf</tissue>
    </source>
</reference>
<feature type="DNA-binding region" description="HMG box" evidence="1">
    <location>
        <begin position="174"/>
        <end position="242"/>
    </location>
</feature>
<keyword evidence="1" id="KW-0238">DNA-binding</keyword>
<keyword evidence="2" id="KW-0175">Coiled coil</keyword>
<dbReference type="Gene3D" id="1.10.30.10">
    <property type="entry name" value="High mobility group box domain"/>
    <property type="match status" value="3"/>
</dbReference>
<dbReference type="InterPro" id="IPR036910">
    <property type="entry name" value="HMG_box_dom_sf"/>
</dbReference>
<evidence type="ECO:0000313" key="6">
    <source>
        <dbReference type="Proteomes" id="UP000825729"/>
    </source>
</evidence>
<feature type="domain" description="HMG box" evidence="4">
    <location>
        <begin position="416"/>
        <end position="484"/>
    </location>
</feature>
<dbReference type="SMART" id="SM00398">
    <property type="entry name" value="HMG"/>
    <property type="match status" value="3"/>
</dbReference>
<dbReference type="GO" id="GO:0003677">
    <property type="term" value="F:DNA binding"/>
    <property type="evidence" value="ECO:0007669"/>
    <property type="project" value="UniProtKB-UniRule"/>
</dbReference>
<proteinExistence type="predicted"/>
<keyword evidence="1" id="KW-0539">Nucleus</keyword>
<comment type="caution">
    <text evidence="5">The sequence shown here is derived from an EMBL/GenBank/DDBJ whole genome shotgun (WGS) entry which is preliminary data.</text>
</comment>
<feature type="compositionally biased region" description="Basic residues" evidence="3">
    <location>
        <begin position="18"/>
        <end position="27"/>
    </location>
</feature>
<dbReference type="EMBL" id="JAINDJ010000005">
    <property type="protein sequence ID" value="KAG9448404.1"/>
    <property type="molecule type" value="Genomic_DNA"/>
</dbReference>
<dbReference type="AlphaFoldDB" id="A0AAV7EJB1"/>
<organism evidence="5 6">
    <name type="scientific">Aristolochia fimbriata</name>
    <name type="common">White veined hardy Dutchman's pipe vine</name>
    <dbReference type="NCBI Taxonomy" id="158543"/>
    <lineage>
        <taxon>Eukaryota</taxon>
        <taxon>Viridiplantae</taxon>
        <taxon>Streptophyta</taxon>
        <taxon>Embryophyta</taxon>
        <taxon>Tracheophyta</taxon>
        <taxon>Spermatophyta</taxon>
        <taxon>Magnoliopsida</taxon>
        <taxon>Magnoliidae</taxon>
        <taxon>Piperales</taxon>
        <taxon>Aristolochiaceae</taxon>
        <taxon>Aristolochia</taxon>
    </lineage>
</organism>
<feature type="domain" description="HMG box" evidence="4">
    <location>
        <begin position="290"/>
        <end position="356"/>
    </location>
</feature>
<dbReference type="InterPro" id="IPR009071">
    <property type="entry name" value="HMG_box_dom"/>
</dbReference>
<feature type="region of interest" description="Disordered" evidence="3">
    <location>
        <begin position="1"/>
        <end position="45"/>
    </location>
</feature>
<evidence type="ECO:0000256" key="2">
    <source>
        <dbReference type="SAM" id="Coils"/>
    </source>
</evidence>
<evidence type="ECO:0000256" key="3">
    <source>
        <dbReference type="SAM" id="MobiDB-lite"/>
    </source>
</evidence>
<feature type="coiled-coil region" evidence="2">
    <location>
        <begin position="338"/>
        <end position="372"/>
    </location>
</feature>
<feature type="domain" description="HMG box" evidence="4">
    <location>
        <begin position="174"/>
        <end position="242"/>
    </location>
</feature>
<feature type="DNA-binding region" description="HMG box" evidence="1">
    <location>
        <begin position="290"/>
        <end position="356"/>
    </location>
</feature>
<dbReference type="PROSITE" id="PS50118">
    <property type="entry name" value="HMG_BOX_2"/>
    <property type="match status" value="3"/>
</dbReference>
<dbReference type="GO" id="GO:0005634">
    <property type="term" value="C:nucleus"/>
    <property type="evidence" value="ECO:0007669"/>
    <property type="project" value="UniProtKB-UniRule"/>
</dbReference>
<dbReference type="PANTHER" id="PTHR46912">
    <property type="entry name" value="HIGH MOBILITY GROUP B PROTEIN 13"/>
    <property type="match status" value="1"/>
</dbReference>
<feature type="DNA-binding region" description="HMG box" evidence="1">
    <location>
        <begin position="416"/>
        <end position="484"/>
    </location>
</feature>
<dbReference type="InterPro" id="IPR044601">
    <property type="entry name" value="HMGB6/HMGB13"/>
</dbReference>
<evidence type="ECO:0000259" key="4">
    <source>
        <dbReference type="PROSITE" id="PS50118"/>
    </source>
</evidence>
<sequence length="487" mass="57441">MADTAARVPTQVDQVPLKKGKRSRNALKPKNAPATEPNALPLPPSKSPLKAFVDLGKENLRALSSPANYGKEVGLKTKESKQSLAHELLDLQKKLEQMRIEKDKTEELLKERDEMLKRKEEELESRGREQEKLQKELNKLQKLKEFKPSLNIPVVQSLREKEQEKKEKKGGHEIKRPCPPYTLWCKDQWNQVKKENPDADFKEISNIMGARWKKLTPEEKKPYEDKYHAAKETYLLIVGKEKRENEALKLLEEEQKQKTAMELLEQYLEFKKEKEKGGKKTRKQRDPLRPKHPISAFFLFSNERRAALLAENKNLLEVSKILGEEWKNMDEHMRAPYEENARKQKEEFLRQMEIYKQKKEEEAAISQKEEEELMKIHKQEALQLLKKKEKTENIIKKTKELKKKHKLGKKVDPNRPKKPATSFLLFSKETREQLVQERPGINNYTLRALVSVKWKELSEDEKESWNKKASKAMEAYRREMEEYNKLN</sequence>
<protein>
    <recommendedName>
        <fullName evidence="4">HMG box domain-containing protein</fullName>
    </recommendedName>
</protein>
<accession>A0AAV7EJB1</accession>
<dbReference type="Pfam" id="PF00505">
    <property type="entry name" value="HMG_box"/>
    <property type="match status" value="3"/>
</dbReference>
<dbReference type="SUPFAM" id="SSF47095">
    <property type="entry name" value="HMG-box"/>
    <property type="match status" value="3"/>
</dbReference>
<evidence type="ECO:0000256" key="1">
    <source>
        <dbReference type="PROSITE-ProRule" id="PRU00267"/>
    </source>
</evidence>
<feature type="region of interest" description="Disordered" evidence="3">
    <location>
        <begin position="401"/>
        <end position="420"/>
    </location>
</feature>
<name>A0AAV7EJB1_ARIFI</name>
<dbReference type="CDD" id="cd22006">
    <property type="entry name" value="HMG-box_AtHMGB6-like_rpt1"/>
    <property type="match status" value="1"/>
</dbReference>
<feature type="coiled-coil region" evidence="2">
    <location>
        <begin position="81"/>
        <end position="143"/>
    </location>
</feature>
<keyword evidence="6" id="KW-1185">Reference proteome</keyword>
<dbReference type="PANTHER" id="PTHR46912:SF1">
    <property type="entry name" value="HIGH MOBILITY GROUP B PROTEIN 13"/>
    <property type="match status" value="1"/>
</dbReference>
<dbReference type="Proteomes" id="UP000825729">
    <property type="component" value="Unassembled WGS sequence"/>
</dbReference>